<dbReference type="EMBL" id="SBKN01000007">
    <property type="protein sequence ID" value="RXR21683.1"/>
    <property type="molecule type" value="Genomic_DNA"/>
</dbReference>
<evidence type="ECO:0000313" key="2">
    <source>
        <dbReference type="Proteomes" id="UP000289857"/>
    </source>
</evidence>
<evidence type="ECO:0000313" key="1">
    <source>
        <dbReference type="EMBL" id="RXR21683.1"/>
    </source>
</evidence>
<dbReference type="AlphaFoldDB" id="A0A4Q1K8M2"/>
<gene>
    <name evidence="1" type="ORF">EQG61_11775</name>
</gene>
<name>A0A4Q1K8M2_9FLAO</name>
<dbReference type="RefSeq" id="WP_129462143.1">
    <property type="nucleotide sequence ID" value="NZ_SBKN01000007.1"/>
</dbReference>
<proteinExistence type="predicted"/>
<dbReference type="Proteomes" id="UP000289857">
    <property type="component" value="Unassembled WGS sequence"/>
</dbReference>
<accession>A0A4Q1K8M2</accession>
<keyword evidence="2" id="KW-1185">Reference proteome</keyword>
<dbReference type="OrthoDB" id="795889at2"/>
<comment type="caution">
    <text evidence="1">The sequence shown here is derived from an EMBL/GenBank/DDBJ whole genome shotgun (WGS) entry which is preliminary data.</text>
</comment>
<reference evidence="2" key="1">
    <citation type="submission" date="2019-01" db="EMBL/GenBank/DDBJ databases">
        <title>Cytophagaceae bacterium strain CAR-16.</title>
        <authorList>
            <person name="Chen W.-M."/>
        </authorList>
    </citation>
    <scope>NUCLEOTIDE SEQUENCE [LARGE SCALE GENOMIC DNA]</scope>
    <source>
        <strain evidence="2">WWJ-16</strain>
    </source>
</reference>
<protein>
    <submittedName>
        <fullName evidence="1">Uncharacterized protein</fullName>
    </submittedName>
</protein>
<organism evidence="1 2">
    <name type="scientific">Flavobacterium stagni</name>
    <dbReference type="NCBI Taxonomy" id="2506421"/>
    <lineage>
        <taxon>Bacteria</taxon>
        <taxon>Pseudomonadati</taxon>
        <taxon>Bacteroidota</taxon>
        <taxon>Flavobacteriia</taxon>
        <taxon>Flavobacteriales</taxon>
        <taxon>Flavobacteriaceae</taxon>
        <taxon>Flavobacterium</taxon>
    </lineage>
</organism>
<sequence length="149" mass="17135">MQLRSFLLIAFMVVTSFSYGQKVTEIETEDGKHFITTTCEYPIYGTYQFKGAEPIIELNSGGTGQYQQHDALKRPMIWGLECSESGELKATKGYDNVKYILYYKYTTPVAGEPEESWMRIEMTVHLNSGKIFINGERMKLFSAKEEKKK</sequence>